<dbReference type="InterPro" id="IPR000644">
    <property type="entry name" value="CBS_dom"/>
</dbReference>
<dbReference type="Gene3D" id="3.10.580.10">
    <property type="entry name" value="CBS-domain"/>
    <property type="match status" value="2"/>
</dbReference>
<feature type="compositionally biased region" description="Low complexity" evidence="4">
    <location>
        <begin position="354"/>
        <end position="365"/>
    </location>
</feature>
<dbReference type="AlphaFoldDB" id="A0A060TB37"/>
<feature type="domain" description="CBS" evidence="5">
    <location>
        <begin position="240"/>
        <end position="296"/>
    </location>
</feature>
<dbReference type="GO" id="GO:0004865">
    <property type="term" value="F:protein serine/threonine phosphatase inhibitor activity"/>
    <property type="evidence" value="ECO:0007669"/>
    <property type="project" value="TreeGrafter"/>
</dbReference>
<reference evidence="6" key="2">
    <citation type="submission" date="2014-06" db="EMBL/GenBank/DDBJ databases">
        <title>The complete genome of Blastobotrys (Arxula) adeninivorans LS3 - a yeast of biotechnological interest.</title>
        <authorList>
            <person name="Kunze G."/>
            <person name="Gaillardin C."/>
            <person name="Czernicka M."/>
            <person name="Durrens P."/>
            <person name="Martin T."/>
            <person name="Boer E."/>
            <person name="Gabaldon T."/>
            <person name="Cruz J."/>
            <person name="Talla E."/>
            <person name="Marck C."/>
            <person name="Goffeau A."/>
            <person name="Barbe V."/>
            <person name="Baret P."/>
            <person name="Baronian K."/>
            <person name="Beier S."/>
            <person name="Bleykasten C."/>
            <person name="Bode R."/>
            <person name="Casaregola S."/>
            <person name="Despons L."/>
            <person name="Fairhead C."/>
            <person name="Giersberg M."/>
            <person name="Gierski P."/>
            <person name="Hahnel U."/>
            <person name="Hartmann A."/>
            <person name="Jankowska D."/>
            <person name="Jubin C."/>
            <person name="Jung P."/>
            <person name="Lafontaine I."/>
            <person name="Leh-Louis V."/>
            <person name="Lemaire M."/>
            <person name="Marcet-Houben M."/>
            <person name="Mascher M."/>
            <person name="Morel G."/>
            <person name="Richard G.-F."/>
            <person name="Riechen J."/>
            <person name="Sacerdot C."/>
            <person name="Sarkar A."/>
            <person name="Savel G."/>
            <person name="Schacherer J."/>
            <person name="Sherman D."/>
            <person name="Straub M.-L."/>
            <person name="Stein N."/>
            <person name="Thierry A."/>
            <person name="Trautwein-Schult A."/>
            <person name="Westhof E."/>
            <person name="Worch S."/>
            <person name="Dujon B."/>
            <person name="Souciet J.-L."/>
            <person name="Wincker P."/>
            <person name="Scholz U."/>
            <person name="Neuveglise N."/>
        </authorList>
    </citation>
    <scope>NUCLEOTIDE SEQUENCE</scope>
    <source>
        <strain evidence="6">LS3</strain>
    </source>
</reference>
<dbReference type="InterPro" id="IPR050511">
    <property type="entry name" value="AMPK_gamma/SDS23_families"/>
</dbReference>
<feature type="compositionally biased region" description="Low complexity" evidence="4">
    <location>
        <begin position="421"/>
        <end position="431"/>
    </location>
</feature>
<dbReference type="SMART" id="SM00116">
    <property type="entry name" value="CBS"/>
    <property type="match status" value="4"/>
</dbReference>
<keyword evidence="1" id="KW-0677">Repeat</keyword>
<feature type="region of interest" description="Disordered" evidence="4">
    <location>
        <begin position="407"/>
        <end position="431"/>
    </location>
</feature>
<reference evidence="6" key="1">
    <citation type="submission" date="2014-02" db="EMBL/GenBank/DDBJ databases">
        <authorList>
            <person name="Genoscope - CEA"/>
        </authorList>
    </citation>
    <scope>NUCLEOTIDE SEQUENCE</scope>
    <source>
        <strain evidence="6">LS3</strain>
    </source>
</reference>
<feature type="domain" description="CBS" evidence="5">
    <location>
        <begin position="167"/>
        <end position="222"/>
    </location>
</feature>
<accession>A0A060TB37</accession>
<dbReference type="PANTHER" id="PTHR13780:SF36">
    <property type="entry name" value="CBS DOMAIN-CONTAINING PROTEIN"/>
    <property type="match status" value="1"/>
</dbReference>
<dbReference type="PANTHER" id="PTHR13780">
    <property type="entry name" value="AMP-ACTIVATED PROTEIN KINASE, GAMMA REGULATORY SUBUNIT"/>
    <property type="match status" value="1"/>
</dbReference>
<organism evidence="6">
    <name type="scientific">Blastobotrys adeninivorans</name>
    <name type="common">Yeast</name>
    <name type="synonym">Arxula adeninivorans</name>
    <dbReference type="NCBI Taxonomy" id="409370"/>
    <lineage>
        <taxon>Eukaryota</taxon>
        <taxon>Fungi</taxon>
        <taxon>Dikarya</taxon>
        <taxon>Ascomycota</taxon>
        <taxon>Saccharomycotina</taxon>
        <taxon>Dipodascomycetes</taxon>
        <taxon>Dipodascales</taxon>
        <taxon>Trichomonascaceae</taxon>
        <taxon>Blastobotrys</taxon>
    </lineage>
</organism>
<proteinExistence type="predicted"/>
<evidence type="ECO:0000313" key="6">
    <source>
        <dbReference type="EMBL" id="CDP38014.1"/>
    </source>
</evidence>
<keyword evidence="2 3" id="KW-0129">CBS domain</keyword>
<evidence type="ECO:0000256" key="2">
    <source>
        <dbReference type="ARBA" id="ARBA00023122"/>
    </source>
</evidence>
<dbReference type="SUPFAM" id="SSF54631">
    <property type="entry name" value="CBS-domain pair"/>
    <property type="match status" value="2"/>
</dbReference>
<feature type="compositionally biased region" description="Polar residues" evidence="4">
    <location>
        <begin position="366"/>
        <end position="380"/>
    </location>
</feature>
<feature type="region of interest" description="Disordered" evidence="4">
    <location>
        <begin position="1"/>
        <end position="52"/>
    </location>
</feature>
<dbReference type="Pfam" id="PF00571">
    <property type="entry name" value="CBS"/>
    <property type="match status" value="3"/>
</dbReference>
<evidence type="ECO:0000256" key="1">
    <source>
        <dbReference type="ARBA" id="ARBA00022737"/>
    </source>
</evidence>
<dbReference type="GO" id="GO:0042149">
    <property type="term" value="P:cellular response to glucose starvation"/>
    <property type="evidence" value="ECO:0007669"/>
    <property type="project" value="TreeGrafter"/>
</dbReference>
<dbReference type="EMBL" id="HG937694">
    <property type="protein sequence ID" value="CDP38014.1"/>
    <property type="molecule type" value="Genomic_DNA"/>
</dbReference>
<protein>
    <submittedName>
        <fullName evidence="6">ARAD1D24860p</fullName>
    </submittedName>
</protein>
<evidence type="ECO:0000256" key="4">
    <source>
        <dbReference type="SAM" id="MobiDB-lite"/>
    </source>
</evidence>
<evidence type="ECO:0000259" key="5">
    <source>
        <dbReference type="PROSITE" id="PS51371"/>
    </source>
</evidence>
<gene>
    <name evidence="6" type="ORF">GNLVRS02_ARAD1D24860g</name>
</gene>
<dbReference type="PROSITE" id="PS51371">
    <property type="entry name" value="CBS"/>
    <property type="match status" value="2"/>
</dbReference>
<sequence length="431" mass="45923">MSKKSPSPLSSPSSSASASASSPSSSRRRSSIVDLLSAPPAPTDRRLSSVSNGDDDHAIVFSDWYDIQLSDLVQKEKVVYVQEDSSVQQAFEVMDSHGFTSIPIAASGNSSSSSVRTFDYADLTTYLLLVLGQIEPVQSSSEIADMIDKARRGLSVPVGSFVSLLGAKDPFVSVAPDATLGTAAEILGSGVHRIAVTSGDNDLEGIVSQRRFVRYIWENGRLFKSLQDLFQTPLSDLHIGSKNVVSVNGDELVITALERMHSEGVSSLAVVDNNNDLLGNISIVDTRLLTKSSHSAYLKYTCKQFLTVILSNRGLVDGKDTYPVFHVTKDSSLGRTIAKLVATNAHRLWIVGSTSGSGSSSTTGTNNPAMSPTIPSGSPSSVGGHLEGVISLTDIIHLFARRAGKDSLDPGAARQQRRRSSSSSVRPTRIL</sequence>
<feature type="region of interest" description="Disordered" evidence="4">
    <location>
        <begin position="354"/>
        <end position="380"/>
    </location>
</feature>
<feature type="compositionally biased region" description="Low complexity" evidence="4">
    <location>
        <begin position="1"/>
        <end position="25"/>
    </location>
</feature>
<dbReference type="PhylomeDB" id="A0A060TB37"/>
<name>A0A060TB37_BLAAD</name>
<dbReference type="InterPro" id="IPR046342">
    <property type="entry name" value="CBS_dom_sf"/>
</dbReference>
<evidence type="ECO:0000256" key="3">
    <source>
        <dbReference type="PROSITE-ProRule" id="PRU00703"/>
    </source>
</evidence>
<dbReference type="CDD" id="cd02205">
    <property type="entry name" value="CBS_pair_SF"/>
    <property type="match status" value="2"/>
</dbReference>